<gene>
    <name evidence="1" type="ORF">METZ01_LOCUS469188</name>
</gene>
<evidence type="ECO:0000313" key="1">
    <source>
        <dbReference type="EMBL" id="SVE16334.1"/>
    </source>
</evidence>
<feature type="non-terminal residue" evidence="1">
    <location>
        <position position="24"/>
    </location>
</feature>
<reference evidence="1" key="1">
    <citation type="submission" date="2018-05" db="EMBL/GenBank/DDBJ databases">
        <authorList>
            <person name="Lanie J.A."/>
            <person name="Ng W.-L."/>
            <person name="Kazmierczak K.M."/>
            <person name="Andrzejewski T.M."/>
            <person name="Davidsen T.M."/>
            <person name="Wayne K.J."/>
            <person name="Tettelin H."/>
            <person name="Glass J.I."/>
            <person name="Rusch D."/>
            <person name="Podicherti R."/>
            <person name="Tsui H.-C.T."/>
            <person name="Winkler M.E."/>
        </authorList>
    </citation>
    <scope>NUCLEOTIDE SEQUENCE</scope>
</reference>
<proteinExistence type="predicted"/>
<dbReference type="EMBL" id="UINC01198395">
    <property type="protein sequence ID" value="SVE16334.1"/>
    <property type="molecule type" value="Genomic_DNA"/>
</dbReference>
<dbReference type="AlphaFoldDB" id="A0A383B8Y5"/>
<organism evidence="1">
    <name type="scientific">marine metagenome</name>
    <dbReference type="NCBI Taxonomy" id="408172"/>
    <lineage>
        <taxon>unclassified sequences</taxon>
        <taxon>metagenomes</taxon>
        <taxon>ecological metagenomes</taxon>
    </lineage>
</organism>
<protein>
    <submittedName>
        <fullName evidence="1">Uncharacterized protein</fullName>
    </submittedName>
</protein>
<accession>A0A383B8Y5</accession>
<sequence>MLVIFFGYVIAKCCEMFFVEMNEQ</sequence>
<name>A0A383B8Y5_9ZZZZ</name>